<dbReference type="AlphaFoldDB" id="A0A9Q0M958"/>
<dbReference type="OMA" id="FRTLPNN"/>
<evidence type="ECO:0000259" key="4">
    <source>
        <dbReference type="PROSITE" id="PS51135"/>
    </source>
</evidence>
<organism evidence="5 6">
    <name type="scientific">Blomia tropicalis</name>
    <name type="common">Mite</name>
    <dbReference type="NCBI Taxonomy" id="40697"/>
    <lineage>
        <taxon>Eukaryota</taxon>
        <taxon>Metazoa</taxon>
        <taxon>Ecdysozoa</taxon>
        <taxon>Arthropoda</taxon>
        <taxon>Chelicerata</taxon>
        <taxon>Arachnida</taxon>
        <taxon>Acari</taxon>
        <taxon>Acariformes</taxon>
        <taxon>Sarcoptiformes</taxon>
        <taxon>Astigmata</taxon>
        <taxon>Glycyphagoidea</taxon>
        <taxon>Echimyopodidae</taxon>
        <taxon>Blomia</taxon>
    </lineage>
</organism>
<feature type="region of interest" description="Disordered" evidence="3">
    <location>
        <begin position="374"/>
        <end position="394"/>
    </location>
</feature>
<keyword evidence="1 2" id="KW-0053">Apoptosis</keyword>
<dbReference type="GO" id="GO:0006915">
    <property type="term" value="P:apoptotic process"/>
    <property type="evidence" value="ECO:0007669"/>
    <property type="project" value="UniProtKB-UniRule"/>
</dbReference>
<name>A0A9Q0M958_BLOTA</name>
<feature type="compositionally biased region" description="Acidic residues" evidence="3">
    <location>
        <begin position="384"/>
        <end position="394"/>
    </location>
</feature>
<dbReference type="SMART" id="SM00266">
    <property type="entry name" value="CAD"/>
    <property type="match status" value="1"/>
</dbReference>
<evidence type="ECO:0000256" key="1">
    <source>
        <dbReference type="ARBA" id="ARBA00022703"/>
    </source>
</evidence>
<dbReference type="PANTHER" id="PTHR12306:SF22">
    <property type="entry name" value="DNAATION FACTOR-RELATED PROTEIN 2, ISOFORM B"/>
    <property type="match status" value="1"/>
</dbReference>
<evidence type="ECO:0000313" key="5">
    <source>
        <dbReference type="EMBL" id="KAJ6221362.1"/>
    </source>
</evidence>
<sequence length="484" mass="54508">MSKLHSVQPGKPYKVWSADRQTRKSITASNLTELKFRSAEKLSYDQYNLSNLRVVLENDGTEVEDEQYFQSAERDTIFLLLRDDEQWLPPGFDALKTALTAIPQIVCDTINSLKLANKPPTWSIHDDRGFITVTLQWEHDQDHQLQQQQLQQEQLERQLLINDLLDDQLSTSQPFAQYGGKVYSSTFPRHGTTRAKSTESYLRAMRMGFGGSNVLPSTFRSSSMPSKTLSADDFSIIDRIDDLSSAHDLTSFCDFHCSTLHRDGGSIKVSKSVGTSPIPNFRSHTTSPIISTSVSNHSRTTSPFVETVLVPFAQPQPQAQIMTTTTTTTMASKPAKGKGHVRFMDMDKSGIIGPSSTSTSSRTKTELSSMINGQISYGSVPSSDESETETTEREDEQICERYLVLVDQPSATLKRPNLSILDIGRILERFRSKIIDVDKLERDKENVGCYNWLIRATIRGEMLREVGVVYNGQYYGLMEHPEFF</sequence>
<accession>A0A9Q0M958</accession>
<protein>
    <recommendedName>
        <fullName evidence="4">CIDE-N domain-containing protein</fullName>
    </recommendedName>
</protein>
<reference evidence="5" key="1">
    <citation type="submission" date="2022-12" db="EMBL/GenBank/DDBJ databases">
        <title>Genome assemblies of Blomia tropicalis.</title>
        <authorList>
            <person name="Cui Y."/>
        </authorList>
    </citation>
    <scope>NUCLEOTIDE SEQUENCE</scope>
    <source>
        <tissue evidence="5">Adult mites</tissue>
    </source>
</reference>
<dbReference type="Proteomes" id="UP001142055">
    <property type="component" value="Chromosome 2"/>
</dbReference>
<gene>
    <name evidence="5" type="ORF">RDWZM_007174</name>
</gene>
<evidence type="ECO:0000313" key="6">
    <source>
        <dbReference type="Proteomes" id="UP001142055"/>
    </source>
</evidence>
<dbReference type="Pfam" id="PF02017">
    <property type="entry name" value="CIDE-N"/>
    <property type="match status" value="1"/>
</dbReference>
<dbReference type="PROSITE" id="PS51135">
    <property type="entry name" value="CIDE_N"/>
    <property type="match status" value="1"/>
</dbReference>
<dbReference type="EMBL" id="JAPWDV010000002">
    <property type="protein sequence ID" value="KAJ6221362.1"/>
    <property type="molecule type" value="Genomic_DNA"/>
</dbReference>
<dbReference type="SUPFAM" id="SSF54277">
    <property type="entry name" value="CAD &amp; PB1 domains"/>
    <property type="match status" value="1"/>
</dbReference>
<proteinExistence type="predicted"/>
<dbReference type="GO" id="GO:0042981">
    <property type="term" value="P:regulation of apoptotic process"/>
    <property type="evidence" value="ECO:0007669"/>
    <property type="project" value="TreeGrafter"/>
</dbReference>
<dbReference type="Gene3D" id="3.10.20.10">
    <property type="match status" value="1"/>
</dbReference>
<dbReference type="InterPro" id="IPR003508">
    <property type="entry name" value="CIDE-N_dom"/>
</dbReference>
<evidence type="ECO:0000256" key="3">
    <source>
        <dbReference type="SAM" id="MobiDB-lite"/>
    </source>
</evidence>
<comment type="caution">
    <text evidence="5">The sequence shown here is derived from an EMBL/GenBank/DDBJ whole genome shotgun (WGS) entry which is preliminary data.</text>
</comment>
<feature type="domain" description="CIDE-N" evidence="4">
    <location>
        <begin position="9"/>
        <end position="89"/>
    </location>
</feature>
<keyword evidence="6" id="KW-1185">Reference proteome</keyword>
<dbReference type="PANTHER" id="PTHR12306">
    <property type="entry name" value="CELL DEATH ACTIVATOR CIDE"/>
    <property type="match status" value="1"/>
</dbReference>
<evidence type="ECO:0000256" key="2">
    <source>
        <dbReference type="PROSITE-ProRule" id="PRU00447"/>
    </source>
</evidence>